<dbReference type="GO" id="GO:0005975">
    <property type="term" value="P:carbohydrate metabolic process"/>
    <property type="evidence" value="ECO:0007669"/>
    <property type="project" value="InterPro"/>
</dbReference>
<dbReference type="SUPFAM" id="SSF51011">
    <property type="entry name" value="Glycosyl hydrolase domain"/>
    <property type="match status" value="1"/>
</dbReference>
<dbReference type="InterPro" id="IPR025887">
    <property type="entry name" value="Glyco_hydro_31_N_dom"/>
</dbReference>
<comment type="subcellular location">
    <subcellularLocation>
        <location evidence="1">Endoplasmic reticulum</location>
    </subcellularLocation>
</comment>
<evidence type="ECO:0000256" key="11">
    <source>
        <dbReference type="SAM" id="MobiDB-lite"/>
    </source>
</evidence>
<evidence type="ECO:0000256" key="5">
    <source>
        <dbReference type="ARBA" id="ARBA00022801"/>
    </source>
</evidence>
<evidence type="ECO:0000256" key="8">
    <source>
        <dbReference type="ARBA" id="ARBA00023295"/>
    </source>
</evidence>
<evidence type="ECO:0000256" key="1">
    <source>
        <dbReference type="ARBA" id="ARBA00004240"/>
    </source>
</evidence>
<evidence type="ECO:0000256" key="9">
    <source>
        <dbReference type="ARBA" id="ARBA00042895"/>
    </source>
</evidence>
<evidence type="ECO:0000256" key="7">
    <source>
        <dbReference type="ARBA" id="ARBA00023180"/>
    </source>
</evidence>
<dbReference type="InterPro" id="IPR011013">
    <property type="entry name" value="Gal_mutarotase_sf_dom"/>
</dbReference>
<dbReference type="InterPro" id="IPR033403">
    <property type="entry name" value="DUF5110"/>
</dbReference>
<evidence type="ECO:0000259" key="16">
    <source>
        <dbReference type="Pfam" id="PF21365"/>
    </source>
</evidence>
<dbReference type="GO" id="GO:0090599">
    <property type="term" value="F:alpha-glucosidase activity"/>
    <property type="evidence" value="ECO:0007669"/>
    <property type="project" value="TreeGrafter"/>
</dbReference>
<comment type="pathway">
    <text evidence="2">Glycan metabolism; N-glycan metabolism.</text>
</comment>
<dbReference type="SUPFAM" id="SSF74650">
    <property type="entry name" value="Galactose mutarotase-like"/>
    <property type="match status" value="1"/>
</dbReference>
<protein>
    <recommendedName>
        <fullName evidence="9">Glucosidase II subunit alpha</fullName>
    </recommendedName>
</protein>
<dbReference type="Pfam" id="PF17137">
    <property type="entry name" value="DUF5110"/>
    <property type="match status" value="1"/>
</dbReference>
<feature type="region of interest" description="Disordered" evidence="11">
    <location>
        <begin position="185"/>
        <end position="217"/>
    </location>
</feature>
<feature type="domain" description="Glycoside hydrolase family 31 N-terminal" evidence="14">
    <location>
        <begin position="94"/>
        <end position="319"/>
    </location>
</feature>
<dbReference type="PANTHER" id="PTHR22762:SF54">
    <property type="entry name" value="BCDNA.GH04962"/>
    <property type="match status" value="1"/>
</dbReference>
<dbReference type="GO" id="GO:0006491">
    <property type="term" value="P:N-glycan processing"/>
    <property type="evidence" value="ECO:0007669"/>
    <property type="project" value="TreeGrafter"/>
</dbReference>
<evidence type="ECO:0000256" key="3">
    <source>
        <dbReference type="ARBA" id="ARBA00007806"/>
    </source>
</evidence>
<dbReference type="EMBL" id="GEDV01003493">
    <property type="protein sequence ID" value="JAP85064.1"/>
    <property type="molecule type" value="Transcribed_RNA"/>
</dbReference>
<evidence type="ECO:0000256" key="4">
    <source>
        <dbReference type="ARBA" id="ARBA00022729"/>
    </source>
</evidence>
<dbReference type="InterPro" id="IPR013780">
    <property type="entry name" value="Glyco_hydro_b"/>
</dbReference>
<sequence length="945" mass="107508">MAAGRRGDQIKMATCDRRRAMLRLVVLFVVLGHVSLVDRSNFKSCNDSGFCKRNRNTKPGESPYNVELSTVKSTSSSRVEADVINSKNGVVLRLELIALEEGVLRMRLNEKQSAVARFEPKEALLDNIRESDLHLESKDDSSFTVTFGKHRAIVRATPLVVEVYSNGQLVLVANARGLLRFEHYRPRGSSNDAGEPAGDNQNEAEKEDSPKADEDMEGAWEETFKGHTDSKKHGPMSVGLDFTFEGFDHVYGLPEHADSFALRSTVGSSDPVRMYNLDVFEYEVDNVMALYGSVPLMLAHSETRTVGVLWLNAAETWVDIEPNSKQDDDHGTGVLSSVVDFVKRSPPPNHRETHWFSENGLIDTFFLLGPGPKDVMRQYKSLTGSTPLPPMFSVAYHQSRWNYNDQDDVRSVDAGFDEHNIPYDALWLDIEHTDGKKYFTWDPFKFSQPEQMIRNLTAKGRRMITIIDPHIKRESGYHIHSEATDRGYYVKNKDGGDFEGWCWPGSSSYLDFLNPEVRQWWASKFELDQYKGSTEHLFTWNDMNEPSVFNGPEVTMHKDCIHTGGWEHRDIHNMYGMFLPMSTYMGHLLRSGHKLRPFILSRSFFVGSQRYGAVWTGDNDADWKHLRITVPMLLSLSVAGISFCGADVGGFFRNPDSELSVRWYQAGAYQPFFRAHSHIHTKRREPWSFGPETLELVRGALYQRYALLPLWYTLFFENERTGVPPMRPLWMEFPLDKAGFAVDDEHLVGNALLVHPVTEAGATKVSVYFPGEYEVWYDVETWEKFDGLSTVSIPVTLSKIPVFQRGGTIIPKKERIRRCSALTKDDPYTLQVALPKEVKVAEGTLYMDDGATFDYKKGDLLYLRFKFADNTLTSEILEGPGNFKTKAWLERVVIAGYPTRPSDVQLVTSKGTQSLQFTYEEKEQLLRVRKPGVNIADKWTLKIVS</sequence>
<keyword evidence="4" id="KW-0732">Signal</keyword>
<dbReference type="GO" id="GO:0030246">
    <property type="term" value="F:carbohydrate binding"/>
    <property type="evidence" value="ECO:0007669"/>
    <property type="project" value="InterPro"/>
</dbReference>
<dbReference type="GO" id="GO:0005783">
    <property type="term" value="C:endoplasmic reticulum"/>
    <property type="evidence" value="ECO:0007669"/>
    <property type="project" value="UniProtKB-SubCell"/>
</dbReference>
<feature type="domain" description="Glycoside hydrolase family 31 TIM barrel" evidence="13">
    <location>
        <begin position="386"/>
        <end position="714"/>
    </location>
</feature>
<dbReference type="Gene3D" id="2.60.40.1180">
    <property type="entry name" value="Golgi alpha-mannosidase II"/>
    <property type="match status" value="2"/>
</dbReference>
<dbReference type="Pfam" id="PF13802">
    <property type="entry name" value="Gal_mutarotas_2"/>
    <property type="match status" value="1"/>
</dbReference>
<reference evidence="17" key="1">
    <citation type="journal article" date="2016" name="Ticks Tick Borne Dis.">
        <title>De novo assembly and annotation of the salivary gland transcriptome of Rhipicephalus appendiculatus male and female ticks during blood feeding.</title>
        <authorList>
            <person name="de Castro M.H."/>
            <person name="de Klerk D."/>
            <person name="Pienaar R."/>
            <person name="Latif A.A."/>
            <person name="Rees D.J."/>
            <person name="Mans B.J."/>
        </authorList>
    </citation>
    <scope>NUCLEOTIDE SEQUENCE</scope>
    <source>
        <tissue evidence="17">Salivary glands</tissue>
    </source>
</reference>
<accession>A0A131Z0V8</accession>
<keyword evidence="12" id="KW-0472">Membrane</keyword>
<feature type="compositionally biased region" description="Basic and acidic residues" evidence="11">
    <location>
        <begin position="203"/>
        <end position="213"/>
    </location>
</feature>
<keyword evidence="6" id="KW-0256">Endoplasmic reticulum</keyword>
<keyword evidence="5 10" id="KW-0378">Hydrolase</keyword>
<keyword evidence="8 10" id="KW-0326">Glycosidase</keyword>
<dbReference type="InterPro" id="IPR048395">
    <property type="entry name" value="Glyco_hydro_31_C"/>
</dbReference>
<evidence type="ECO:0000259" key="13">
    <source>
        <dbReference type="Pfam" id="PF01055"/>
    </source>
</evidence>
<evidence type="ECO:0000259" key="15">
    <source>
        <dbReference type="Pfam" id="PF17137"/>
    </source>
</evidence>
<dbReference type="AlphaFoldDB" id="A0A131Z0V8"/>
<dbReference type="CDD" id="cd14752">
    <property type="entry name" value="GH31_N"/>
    <property type="match status" value="1"/>
</dbReference>
<dbReference type="FunFam" id="3.20.20.80:FF:000039">
    <property type="entry name" value="Glucosidase, alpha neutral C"/>
    <property type="match status" value="1"/>
</dbReference>
<name>A0A131Z0V8_RHIAP</name>
<evidence type="ECO:0000256" key="12">
    <source>
        <dbReference type="SAM" id="Phobius"/>
    </source>
</evidence>
<evidence type="ECO:0000313" key="17">
    <source>
        <dbReference type="EMBL" id="JAP85064.1"/>
    </source>
</evidence>
<dbReference type="PANTHER" id="PTHR22762">
    <property type="entry name" value="ALPHA-GLUCOSIDASE"/>
    <property type="match status" value="1"/>
</dbReference>
<keyword evidence="12" id="KW-0812">Transmembrane</keyword>
<comment type="similarity">
    <text evidence="3 10">Belongs to the glycosyl hydrolase 31 family.</text>
</comment>
<keyword evidence="7" id="KW-0325">Glycoprotein</keyword>
<dbReference type="Gene3D" id="2.60.40.1760">
    <property type="entry name" value="glycosyl hydrolase (family 31)"/>
    <property type="match status" value="1"/>
</dbReference>
<feature type="domain" description="DUF5110" evidence="15">
    <location>
        <begin position="829"/>
        <end position="885"/>
    </location>
</feature>
<dbReference type="SUPFAM" id="SSF51445">
    <property type="entry name" value="(Trans)glycosidases"/>
    <property type="match status" value="1"/>
</dbReference>
<proteinExistence type="inferred from homology"/>
<dbReference type="Pfam" id="PF21365">
    <property type="entry name" value="Glyco_hydro_31_3rd"/>
    <property type="match status" value="1"/>
</dbReference>
<evidence type="ECO:0000256" key="2">
    <source>
        <dbReference type="ARBA" id="ARBA00004833"/>
    </source>
</evidence>
<evidence type="ECO:0000256" key="10">
    <source>
        <dbReference type="RuleBase" id="RU361185"/>
    </source>
</evidence>
<feature type="domain" description="Glycosyl hydrolase family 31 C-terminal" evidence="16">
    <location>
        <begin position="722"/>
        <end position="810"/>
    </location>
</feature>
<evidence type="ECO:0000256" key="6">
    <source>
        <dbReference type="ARBA" id="ARBA00022824"/>
    </source>
</evidence>
<dbReference type="CDD" id="cd06603">
    <property type="entry name" value="GH31_GANC_GANAB_alpha"/>
    <property type="match status" value="1"/>
</dbReference>
<feature type="transmembrane region" description="Helical" evidence="12">
    <location>
        <begin position="20"/>
        <end position="37"/>
    </location>
</feature>
<dbReference type="InterPro" id="IPR017853">
    <property type="entry name" value="GH"/>
</dbReference>
<evidence type="ECO:0000259" key="14">
    <source>
        <dbReference type="Pfam" id="PF13802"/>
    </source>
</evidence>
<dbReference type="Gene3D" id="3.20.20.80">
    <property type="entry name" value="Glycosidases"/>
    <property type="match status" value="2"/>
</dbReference>
<keyword evidence="12" id="KW-1133">Transmembrane helix</keyword>
<dbReference type="Pfam" id="PF01055">
    <property type="entry name" value="Glyco_hydro_31_2nd"/>
    <property type="match status" value="1"/>
</dbReference>
<organism evidence="17">
    <name type="scientific">Rhipicephalus appendiculatus</name>
    <name type="common">Brown ear tick</name>
    <dbReference type="NCBI Taxonomy" id="34631"/>
    <lineage>
        <taxon>Eukaryota</taxon>
        <taxon>Metazoa</taxon>
        <taxon>Ecdysozoa</taxon>
        <taxon>Arthropoda</taxon>
        <taxon>Chelicerata</taxon>
        <taxon>Arachnida</taxon>
        <taxon>Acari</taxon>
        <taxon>Parasitiformes</taxon>
        <taxon>Ixodida</taxon>
        <taxon>Ixodoidea</taxon>
        <taxon>Ixodidae</taxon>
        <taxon>Rhipicephalinae</taxon>
        <taxon>Rhipicephalus</taxon>
        <taxon>Rhipicephalus</taxon>
    </lineage>
</organism>
<dbReference type="InterPro" id="IPR000322">
    <property type="entry name" value="Glyco_hydro_31_TIM"/>
</dbReference>
<dbReference type="FunFam" id="2.60.40.1180:FF:000023">
    <property type="entry name" value="neutral alpha-glucosidase AB isoform X2"/>
    <property type="match status" value="1"/>
</dbReference>